<accession>E4PID1</accession>
<dbReference type="Proteomes" id="UP000007077">
    <property type="component" value="Chromosome"/>
</dbReference>
<evidence type="ECO:0000313" key="1">
    <source>
        <dbReference type="EMBL" id="ADP95836.1"/>
    </source>
</evidence>
<protein>
    <submittedName>
        <fullName evidence="1">Uncharacterized protein</fullName>
    </submittedName>
</protein>
<dbReference type="PATRIC" id="fig|225937.3.peg.72"/>
<dbReference type="AlphaFoldDB" id="E4PID1"/>
<name>E4PID1_MARAH</name>
<organism evidence="1 2">
    <name type="scientific">Marinobacter adhaerens (strain DSM 23420 / HP15)</name>
    <dbReference type="NCBI Taxonomy" id="225937"/>
    <lineage>
        <taxon>Bacteria</taxon>
        <taxon>Pseudomonadati</taxon>
        <taxon>Pseudomonadota</taxon>
        <taxon>Gammaproteobacteria</taxon>
        <taxon>Pseudomonadales</taxon>
        <taxon>Marinobacteraceae</taxon>
        <taxon>Marinobacter</taxon>
    </lineage>
</organism>
<proteinExistence type="predicted"/>
<dbReference type="eggNOG" id="ENOG5032ZFJ">
    <property type="taxonomic scope" value="Bacteria"/>
</dbReference>
<evidence type="ECO:0000313" key="2">
    <source>
        <dbReference type="Proteomes" id="UP000007077"/>
    </source>
</evidence>
<gene>
    <name evidence="1" type="ordered locus">HP15_72</name>
</gene>
<reference evidence="2" key="2">
    <citation type="submission" date="2010-02" db="EMBL/GenBank/DDBJ databases">
        <title>Complete genome sequence of Marinobacter adhaerens type strain (HP15).</title>
        <authorList>
            <person name="Gaerdes A.A.M."/>
            <person name="Kaeppel E."/>
            <person name="Shezad A."/>
            <person name="Seebah S."/>
            <person name="Teeling H."/>
            <person name="Yarza P."/>
            <person name="Gloeckner F.O."/>
            <person name="Ullrich M.S."/>
        </authorList>
    </citation>
    <scope>NUCLEOTIDE SEQUENCE [LARGE SCALE GENOMIC DNA]</scope>
    <source>
        <strain evidence="2">DSM 23420 / HP15</strain>
    </source>
</reference>
<dbReference type="HOGENOM" id="CLU_2479668_0_0_6"/>
<dbReference type="KEGG" id="mad:HP15_72"/>
<sequence length="87" mass="9704">MLHAFALADGQIRFPRWQFMDSETIPHLESILALIGKSITPLALSRFMLLPNPDLEGQSGAVCARDWLISTGNPEPVLELARFRISD</sequence>
<dbReference type="EMBL" id="CP001978">
    <property type="protein sequence ID" value="ADP95836.1"/>
    <property type="molecule type" value="Genomic_DNA"/>
</dbReference>
<reference evidence="1 2" key="1">
    <citation type="journal article" date="2010" name="Stand. Genomic Sci.">
        <title>Complete genome sequence of Marinobacter adhaerens type strain (HP15), a diatom-interacting marine microorganism.</title>
        <authorList>
            <person name="Gardes A."/>
            <person name="Kaeppel E."/>
            <person name="Shehzad A."/>
            <person name="Seebah S."/>
            <person name="Teeling H."/>
            <person name="Yarza P."/>
            <person name="Glockner F.O."/>
            <person name="Grossart H.P."/>
            <person name="Ullrich M.S."/>
        </authorList>
    </citation>
    <scope>NUCLEOTIDE SEQUENCE [LARGE SCALE GENOMIC DNA]</scope>
    <source>
        <strain evidence="2">DSM 23420 / HP15</strain>
    </source>
</reference>